<keyword evidence="3" id="KW-1185">Reference proteome</keyword>
<keyword evidence="1" id="KW-1133">Transmembrane helix</keyword>
<dbReference type="EMBL" id="PXNN01000017">
    <property type="protein sequence ID" value="PSF06966.1"/>
    <property type="molecule type" value="Genomic_DNA"/>
</dbReference>
<protein>
    <submittedName>
        <fullName evidence="2">DUF3592 domain-containing protein</fullName>
    </submittedName>
</protein>
<organism evidence="2 3">
    <name type="scientific">Marinobacter halophilus</name>
    <dbReference type="NCBI Taxonomy" id="1323740"/>
    <lineage>
        <taxon>Bacteria</taxon>
        <taxon>Pseudomonadati</taxon>
        <taxon>Pseudomonadota</taxon>
        <taxon>Gammaproteobacteria</taxon>
        <taxon>Pseudomonadales</taxon>
        <taxon>Marinobacteraceae</taxon>
        <taxon>Marinobacter</taxon>
    </lineage>
</organism>
<dbReference type="AlphaFoldDB" id="A0A2T1KA12"/>
<feature type="transmembrane region" description="Helical" evidence="1">
    <location>
        <begin position="20"/>
        <end position="42"/>
    </location>
</feature>
<proteinExistence type="predicted"/>
<evidence type="ECO:0000313" key="2">
    <source>
        <dbReference type="EMBL" id="PSF06966.1"/>
    </source>
</evidence>
<evidence type="ECO:0000313" key="3">
    <source>
        <dbReference type="Proteomes" id="UP000238385"/>
    </source>
</evidence>
<name>A0A2T1KA12_9GAMM</name>
<sequence length="203" mass="22866">MRRKGTTDWPLLWLAVKDNLGGFFTLLGMGLCFGVVGGGVFYLGFGEWGAMIFGAFFALIGSFLFIYSFVATYSSIGYYYEQALLRKHGVEVDGVLIRKEADCQFHQEYDNNNRPLGDGYYQCNLLVEFDFQFNGQDCSGAFYLNKAELFDKLNEGDPLPLKVLKLDPSIHTVRERRLANMLKGRKPQTPSLIPEGAEISQLV</sequence>
<keyword evidence="1" id="KW-0472">Membrane</keyword>
<reference evidence="2 3" key="1">
    <citation type="submission" date="2018-03" db="EMBL/GenBank/DDBJ databases">
        <title>Marinobacter brunus sp. nov., a marine bacterium of Gamma-proteobacteria isolated from the surface seawater of the South China Sea.</title>
        <authorList>
            <person name="Cheng H."/>
            <person name="Wu Y.-H."/>
            <person name="Xamxidin M."/>
            <person name="Xu X.-W."/>
        </authorList>
    </citation>
    <scope>NUCLEOTIDE SEQUENCE [LARGE SCALE GENOMIC DNA]</scope>
    <source>
        <strain evidence="2 3">JCM 30472</strain>
    </source>
</reference>
<feature type="transmembrane region" description="Helical" evidence="1">
    <location>
        <begin position="48"/>
        <end position="70"/>
    </location>
</feature>
<evidence type="ECO:0000256" key="1">
    <source>
        <dbReference type="SAM" id="Phobius"/>
    </source>
</evidence>
<comment type="caution">
    <text evidence="2">The sequence shown here is derived from an EMBL/GenBank/DDBJ whole genome shotgun (WGS) entry which is preliminary data.</text>
</comment>
<dbReference type="Proteomes" id="UP000238385">
    <property type="component" value="Unassembled WGS sequence"/>
</dbReference>
<gene>
    <name evidence="2" type="ORF">C7H08_18055</name>
</gene>
<dbReference type="OrthoDB" id="6363791at2"/>
<accession>A0A2T1KA12</accession>
<keyword evidence="1" id="KW-0812">Transmembrane</keyword>